<evidence type="ECO:0000313" key="8">
    <source>
        <dbReference type="Proteomes" id="UP000029273"/>
    </source>
</evidence>
<comment type="caution">
    <text evidence="7">The sequence shown here is derived from an EMBL/GenBank/DDBJ whole genome shotgun (WGS) entry which is preliminary data.</text>
</comment>
<organism evidence="7 8">
    <name type="scientific">Acidihalobacter prosperus</name>
    <dbReference type="NCBI Taxonomy" id="160660"/>
    <lineage>
        <taxon>Bacteria</taxon>
        <taxon>Pseudomonadati</taxon>
        <taxon>Pseudomonadota</taxon>
        <taxon>Gammaproteobacteria</taxon>
        <taxon>Chromatiales</taxon>
        <taxon>Ectothiorhodospiraceae</taxon>
        <taxon>Acidihalobacter</taxon>
    </lineage>
</organism>
<sequence length="161" mass="16759">MHLRLTVNDAQHSAACRPDTRLLDYLRETLGLTGAKEGCGEGECGACAVLIDGVLANSCLVPMGQLDGCRVQTVEGVPAESPLRRAFAAHGGTQCGICTPGMLMAATALLADHPHPDLADIREGLAGNLCRCTGYTRIYAAVAAAAEETAAQTRETHSRVG</sequence>
<evidence type="ECO:0000256" key="3">
    <source>
        <dbReference type="ARBA" id="ARBA00023002"/>
    </source>
</evidence>
<keyword evidence="4" id="KW-0408">Iron</keyword>
<keyword evidence="2" id="KW-0479">Metal-binding</keyword>
<dbReference type="InterPro" id="IPR012675">
    <property type="entry name" value="Beta-grasp_dom_sf"/>
</dbReference>
<keyword evidence="5" id="KW-0411">Iron-sulfur</keyword>
<dbReference type="InterPro" id="IPR002888">
    <property type="entry name" value="2Fe-2S-bd"/>
</dbReference>
<evidence type="ECO:0000256" key="2">
    <source>
        <dbReference type="ARBA" id="ARBA00022723"/>
    </source>
</evidence>
<dbReference type="InterPro" id="IPR036010">
    <property type="entry name" value="2Fe-2S_ferredoxin-like_sf"/>
</dbReference>
<keyword evidence="1" id="KW-0001">2Fe-2S</keyword>
<dbReference type="Gene3D" id="3.10.20.30">
    <property type="match status" value="1"/>
</dbReference>
<dbReference type="GO" id="GO:0051537">
    <property type="term" value="F:2 iron, 2 sulfur cluster binding"/>
    <property type="evidence" value="ECO:0007669"/>
    <property type="project" value="UniProtKB-KW"/>
</dbReference>
<evidence type="ECO:0000256" key="4">
    <source>
        <dbReference type="ARBA" id="ARBA00023004"/>
    </source>
</evidence>
<evidence type="ECO:0000256" key="5">
    <source>
        <dbReference type="ARBA" id="ARBA00023014"/>
    </source>
</evidence>
<dbReference type="Pfam" id="PF00111">
    <property type="entry name" value="Fer2"/>
    <property type="match status" value="1"/>
</dbReference>
<dbReference type="InterPro" id="IPR036884">
    <property type="entry name" value="2Fe-2S-bd_dom_sf"/>
</dbReference>
<dbReference type="STRING" id="160660.BJI67_02640"/>
<evidence type="ECO:0000259" key="6">
    <source>
        <dbReference type="PROSITE" id="PS51085"/>
    </source>
</evidence>
<gene>
    <name evidence="7" type="ORF">Thpro_022195</name>
</gene>
<protein>
    <recommendedName>
        <fullName evidence="6">2Fe-2S ferredoxin-type domain-containing protein</fullName>
    </recommendedName>
</protein>
<name>A0A1A6C061_9GAMM</name>
<dbReference type="GO" id="GO:0046872">
    <property type="term" value="F:metal ion binding"/>
    <property type="evidence" value="ECO:0007669"/>
    <property type="project" value="UniProtKB-KW"/>
</dbReference>
<dbReference type="PROSITE" id="PS00197">
    <property type="entry name" value="2FE2S_FER_1"/>
    <property type="match status" value="1"/>
</dbReference>
<evidence type="ECO:0000256" key="1">
    <source>
        <dbReference type="ARBA" id="ARBA00022714"/>
    </source>
</evidence>
<dbReference type="PANTHER" id="PTHR44379:SF8">
    <property type="entry name" value="XANTHINE DEHYDROGENASE IRON-SULFUR-BINDING SUBUNIT XDHC-RELATED"/>
    <property type="match status" value="1"/>
</dbReference>
<dbReference type="CDD" id="cd00207">
    <property type="entry name" value="fer2"/>
    <property type="match status" value="1"/>
</dbReference>
<keyword evidence="3" id="KW-0560">Oxidoreductase</keyword>
<dbReference type="GO" id="GO:0016491">
    <property type="term" value="F:oxidoreductase activity"/>
    <property type="evidence" value="ECO:0007669"/>
    <property type="project" value="UniProtKB-KW"/>
</dbReference>
<accession>A0A1A6C061</accession>
<dbReference type="PROSITE" id="PS51085">
    <property type="entry name" value="2FE2S_FER_2"/>
    <property type="match status" value="1"/>
</dbReference>
<dbReference type="Gene3D" id="1.10.150.120">
    <property type="entry name" value="[2Fe-2S]-binding domain"/>
    <property type="match status" value="1"/>
</dbReference>
<proteinExistence type="predicted"/>
<keyword evidence="8" id="KW-1185">Reference proteome</keyword>
<feature type="domain" description="2Fe-2S ferredoxin-type" evidence="6">
    <location>
        <begin position="1"/>
        <end position="77"/>
    </location>
</feature>
<dbReference type="PANTHER" id="PTHR44379">
    <property type="entry name" value="OXIDOREDUCTASE WITH IRON-SULFUR SUBUNIT"/>
    <property type="match status" value="1"/>
</dbReference>
<dbReference type="OrthoDB" id="9775084at2"/>
<reference evidence="7 8" key="1">
    <citation type="journal article" date="2014" name="Genome Announc.">
        <title>Draft Genome Sequence of the Iron-Oxidizing, Acidophilic, and Halotolerant 'Thiobacillus prosperus' Type Strain DSM 5130.</title>
        <authorList>
            <person name="Ossandon F.J."/>
            <person name="Cardenas J.P."/>
            <person name="Corbett M."/>
            <person name="Quatrini R."/>
            <person name="Holmes D.S."/>
            <person name="Watkin E."/>
        </authorList>
    </citation>
    <scope>NUCLEOTIDE SEQUENCE [LARGE SCALE GENOMIC DNA]</scope>
    <source>
        <strain evidence="7 8">DSM 5130</strain>
    </source>
</reference>
<dbReference type="EMBL" id="JQSG02000006">
    <property type="protein sequence ID" value="OBS07945.1"/>
    <property type="molecule type" value="Genomic_DNA"/>
</dbReference>
<dbReference type="Proteomes" id="UP000029273">
    <property type="component" value="Unassembled WGS sequence"/>
</dbReference>
<dbReference type="SUPFAM" id="SSF47741">
    <property type="entry name" value="CO dehydrogenase ISP C-domain like"/>
    <property type="match status" value="1"/>
</dbReference>
<dbReference type="InterPro" id="IPR001041">
    <property type="entry name" value="2Fe-2S_ferredoxin-type"/>
</dbReference>
<dbReference type="Pfam" id="PF01799">
    <property type="entry name" value="Fer2_2"/>
    <property type="match status" value="1"/>
</dbReference>
<evidence type="ECO:0000313" key="7">
    <source>
        <dbReference type="EMBL" id="OBS07945.1"/>
    </source>
</evidence>
<dbReference type="InterPro" id="IPR051452">
    <property type="entry name" value="Diverse_Oxidoreductases"/>
</dbReference>
<dbReference type="AlphaFoldDB" id="A0A1A6C061"/>
<dbReference type="RefSeq" id="WP_052064527.1">
    <property type="nucleotide sequence ID" value="NZ_JQSG02000006.1"/>
</dbReference>
<dbReference type="SUPFAM" id="SSF54292">
    <property type="entry name" value="2Fe-2S ferredoxin-like"/>
    <property type="match status" value="1"/>
</dbReference>
<dbReference type="InterPro" id="IPR006058">
    <property type="entry name" value="2Fe2S_fd_BS"/>
</dbReference>